<evidence type="ECO:0000313" key="9">
    <source>
        <dbReference type="EMBL" id="KAK7305159.1"/>
    </source>
</evidence>
<dbReference type="AlphaFoldDB" id="A0AAN9JVN1"/>
<dbReference type="FunFam" id="2.20.25.80:FF:000002">
    <property type="entry name" value="probable WRKY transcription factor 31"/>
    <property type="match status" value="1"/>
</dbReference>
<dbReference type="PROSITE" id="PS50811">
    <property type="entry name" value="WRKY"/>
    <property type="match status" value="1"/>
</dbReference>
<evidence type="ECO:0000256" key="7">
    <source>
        <dbReference type="SAM" id="MobiDB-lite"/>
    </source>
</evidence>
<organism evidence="9 10">
    <name type="scientific">Canavalia gladiata</name>
    <name type="common">Sword bean</name>
    <name type="synonym">Dolichos gladiatus</name>
    <dbReference type="NCBI Taxonomy" id="3824"/>
    <lineage>
        <taxon>Eukaryota</taxon>
        <taxon>Viridiplantae</taxon>
        <taxon>Streptophyta</taxon>
        <taxon>Embryophyta</taxon>
        <taxon>Tracheophyta</taxon>
        <taxon>Spermatophyta</taxon>
        <taxon>Magnoliopsida</taxon>
        <taxon>eudicotyledons</taxon>
        <taxon>Gunneridae</taxon>
        <taxon>Pentapetalae</taxon>
        <taxon>rosids</taxon>
        <taxon>fabids</taxon>
        <taxon>Fabales</taxon>
        <taxon>Fabaceae</taxon>
        <taxon>Papilionoideae</taxon>
        <taxon>50 kb inversion clade</taxon>
        <taxon>NPAAA clade</taxon>
        <taxon>indigoferoid/millettioid clade</taxon>
        <taxon>Phaseoleae</taxon>
        <taxon>Canavalia</taxon>
    </lineage>
</organism>
<keyword evidence="5" id="KW-0539">Nucleus</keyword>
<evidence type="ECO:0000256" key="2">
    <source>
        <dbReference type="ARBA" id="ARBA00023015"/>
    </source>
</evidence>
<dbReference type="Gene3D" id="2.20.25.80">
    <property type="entry name" value="WRKY domain"/>
    <property type="match status" value="1"/>
</dbReference>
<evidence type="ECO:0000259" key="8">
    <source>
        <dbReference type="PROSITE" id="PS50811"/>
    </source>
</evidence>
<feature type="region of interest" description="Disordered" evidence="7">
    <location>
        <begin position="351"/>
        <end position="370"/>
    </location>
</feature>
<dbReference type="PANTHER" id="PTHR31429">
    <property type="entry name" value="WRKY TRANSCRIPTION FACTOR 36-RELATED"/>
    <property type="match status" value="1"/>
</dbReference>
<dbReference type="PANTHER" id="PTHR31429:SF81">
    <property type="entry name" value="TRANSCRIPTION FACTOR WRKY FAMILY-RELATED"/>
    <property type="match status" value="1"/>
</dbReference>
<dbReference type="Pfam" id="PF03106">
    <property type="entry name" value="WRKY"/>
    <property type="match status" value="1"/>
</dbReference>
<keyword evidence="10" id="KW-1185">Reference proteome</keyword>
<evidence type="ECO:0000313" key="10">
    <source>
        <dbReference type="Proteomes" id="UP001367508"/>
    </source>
</evidence>
<sequence length="501" mass="55131">MANSNAEVAHSSHVMSFNGKRLVVDEMDFFPEKKKTSALDDDRMVQQMELHVDTSLDLFTKSSVRNKSTVEDGSSESKDNKRNKVISLSLLAELHHINAENQRLRELVDQVNNNYNALQEHLMKLKQKQHKNEIKGAIEEKGKKDGMIPRPFLDIGIAIKEEPSEQDSKGKLQENKSMVDLIESKTQKFCTNKDVELDPISKLDSSKDDTTKSRKNQLENPTNKAFLGWPSNEVTRLSSFRDVDQTSETMSMVKKARVSVRARSDSSMISDGCQWRKYGQKMAKGNPCPRAYYRCTMGTSCPVRKQVQRSGEDPSVLITTYEGQHNHILPPTAKAMASTTSAAASMLLSGSMPSKDNNNNNNNNNNIGQTLTHPNIIESGVFPFSHNLATLSASAPFPTITLDLTHQTTSNNSSLDNNQLSLLSPLLTQKFMNHNNIVYQNNLSASHGSEAASFVDTVSAATAAITADPKFTAALVAAVTSVIATSHPNNNATNATNEDGS</sequence>
<evidence type="ECO:0000256" key="5">
    <source>
        <dbReference type="ARBA" id="ARBA00023242"/>
    </source>
</evidence>
<feature type="compositionally biased region" description="Basic and acidic residues" evidence="7">
    <location>
        <begin position="200"/>
        <end position="212"/>
    </location>
</feature>
<dbReference type="EMBL" id="JAYMYQ010000011">
    <property type="protein sequence ID" value="KAK7305159.1"/>
    <property type="molecule type" value="Genomic_DNA"/>
</dbReference>
<proteinExistence type="predicted"/>
<evidence type="ECO:0000256" key="6">
    <source>
        <dbReference type="SAM" id="Coils"/>
    </source>
</evidence>
<dbReference type="SMART" id="SM00774">
    <property type="entry name" value="WRKY"/>
    <property type="match status" value="1"/>
</dbReference>
<feature type="coiled-coil region" evidence="6">
    <location>
        <begin position="94"/>
        <end position="128"/>
    </location>
</feature>
<dbReference type="GO" id="GO:0003700">
    <property type="term" value="F:DNA-binding transcription factor activity"/>
    <property type="evidence" value="ECO:0007669"/>
    <property type="project" value="InterPro"/>
</dbReference>
<reference evidence="9 10" key="1">
    <citation type="submission" date="2024-01" db="EMBL/GenBank/DDBJ databases">
        <title>The genomes of 5 underutilized Papilionoideae crops provide insights into root nodulation and disease resistanc.</title>
        <authorList>
            <person name="Jiang F."/>
        </authorList>
    </citation>
    <scope>NUCLEOTIDE SEQUENCE [LARGE SCALE GENOMIC DNA]</scope>
    <source>
        <strain evidence="9">LVBAO_FW01</strain>
        <tissue evidence="9">Leaves</tissue>
    </source>
</reference>
<dbReference type="SUPFAM" id="SSF118290">
    <property type="entry name" value="WRKY DNA-binding domain"/>
    <property type="match status" value="1"/>
</dbReference>
<evidence type="ECO:0000256" key="4">
    <source>
        <dbReference type="ARBA" id="ARBA00023163"/>
    </source>
</evidence>
<dbReference type="InterPro" id="IPR044810">
    <property type="entry name" value="WRKY_plant"/>
</dbReference>
<dbReference type="Proteomes" id="UP001367508">
    <property type="component" value="Unassembled WGS sequence"/>
</dbReference>
<protein>
    <recommendedName>
        <fullName evidence="8">WRKY domain-containing protein</fullName>
    </recommendedName>
</protein>
<keyword evidence="6" id="KW-0175">Coiled coil</keyword>
<comment type="caution">
    <text evidence="9">The sequence shown here is derived from an EMBL/GenBank/DDBJ whole genome shotgun (WGS) entry which is preliminary data.</text>
</comment>
<feature type="domain" description="WRKY" evidence="8">
    <location>
        <begin position="264"/>
        <end position="330"/>
    </location>
</feature>
<dbReference type="InterPro" id="IPR036576">
    <property type="entry name" value="WRKY_dom_sf"/>
</dbReference>
<feature type="compositionally biased region" description="Low complexity" evidence="7">
    <location>
        <begin position="351"/>
        <end position="366"/>
    </location>
</feature>
<dbReference type="InterPro" id="IPR003657">
    <property type="entry name" value="WRKY_dom"/>
</dbReference>
<keyword evidence="2" id="KW-0805">Transcription regulation</keyword>
<keyword evidence="3" id="KW-0238">DNA-binding</keyword>
<dbReference type="GO" id="GO:0005634">
    <property type="term" value="C:nucleus"/>
    <property type="evidence" value="ECO:0007669"/>
    <property type="project" value="UniProtKB-SubCell"/>
</dbReference>
<accession>A0AAN9JVN1</accession>
<dbReference type="GO" id="GO:0043565">
    <property type="term" value="F:sequence-specific DNA binding"/>
    <property type="evidence" value="ECO:0007669"/>
    <property type="project" value="InterPro"/>
</dbReference>
<keyword evidence="4" id="KW-0804">Transcription</keyword>
<evidence type="ECO:0000256" key="1">
    <source>
        <dbReference type="ARBA" id="ARBA00004123"/>
    </source>
</evidence>
<comment type="subcellular location">
    <subcellularLocation>
        <location evidence="1">Nucleus</location>
    </subcellularLocation>
</comment>
<feature type="region of interest" description="Disordered" evidence="7">
    <location>
        <begin position="200"/>
        <end position="224"/>
    </location>
</feature>
<evidence type="ECO:0000256" key="3">
    <source>
        <dbReference type="ARBA" id="ARBA00023125"/>
    </source>
</evidence>
<gene>
    <name evidence="9" type="ORF">VNO77_43059</name>
</gene>
<name>A0AAN9JVN1_CANGL</name>